<gene>
    <name evidence="2" type="ORF">JZO70_02375</name>
</gene>
<name>A0ABS3L5V3_9ENTE</name>
<dbReference type="RefSeq" id="WP_207671937.1">
    <property type="nucleotide sequence ID" value="NZ_JAFREM010000004.1"/>
</dbReference>
<protein>
    <submittedName>
        <fullName evidence="2">Uncharacterized protein</fullName>
    </submittedName>
</protein>
<feature type="transmembrane region" description="Helical" evidence="1">
    <location>
        <begin position="36"/>
        <end position="52"/>
    </location>
</feature>
<evidence type="ECO:0000313" key="2">
    <source>
        <dbReference type="EMBL" id="MBO1304991.1"/>
    </source>
</evidence>
<keyword evidence="1" id="KW-0472">Membrane</keyword>
<keyword evidence="1" id="KW-1133">Transmembrane helix</keyword>
<feature type="transmembrane region" description="Helical" evidence="1">
    <location>
        <begin position="12"/>
        <end position="30"/>
    </location>
</feature>
<organism evidence="2 3">
    <name type="scientific">Candidatus Enterococcus moelleringii</name>
    <dbReference type="NCBI Taxonomy" id="2815325"/>
    <lineage>
        <taxon>Bacteria</taxon>
        <taxon>Bacillati</taxon>
        <taxon>Bacillota</taxon>
        <taxon>Bacilli</taxon>
        <taxon>Lactobacillales</taxon>
        <taxon>Enterococcaceae</taxon>
        <taxon>Enterococcus</taxon>
    </lineage>
</organism>
<dbReference type="Proteomes" id="UP000664601">
    <property type="component" value="Unassembled WGS sequence"/>
</dbReference>
<reference evidence="2 3" key="1">
    <citation type="submission" date="2021-03" db="EMBL/GenBank/DDBJ databases">
        <title>Enterococcal diversity collection.</title>
        <authorList>
            <person name="Gilmore M.S."/>
            <person name="Schwartzman J."/>
            <person name="Van Tyne D."/>
            <person name="Martin M."/>
            <person name="Earl A.M."/>
            <person name="Manson A.L."/>
            <person name="Straub T."/>
            <person name="Salamzade R."/>
            <person name="Saavedra J."/>
            <person name="Lebreton F."/>
            <person name="Prichula J."/>
            <person name="Schaufler K."/>
            <person name="Gaca A."/>
            <person name="Sgardioli B."/>
            <person name="Wagenaar J."/>
            <person name="Strong T."/>
        </authorList>
    </citation>
    <scope>NUCLEOTIDE SEQUENCE [LARGE SCALE GENOMIC DNA]</scope>
    <source>
        <strain evidence="2 3">669A</strain>
    </source>
</reference>
<comment type="caution">
    <text evidence="2">The sequence shown here is derived from an EMBL/GenBank/DDBJ whole genome shotgun (WGS) entry which is preliminary data.</text>
</comment>
<evidence type="ECO:0000313" key="3">
    <source>
        <dbReference type="Proteomes" id="UP000664601"/>
    </source>
</evidence>
<keyword evidence="1" id="KW-0812">Transmembrane</keyword>
<accession>A0ABS3L5V3</accession>
<evidence type="ECO:0000256" key="1">
    <source>
        <dbReference type="SAM" id="Phobius"/>
    </source>
</evidence>
<keyword evidence="3" id="KW-1185">Reference proteome</keyword>
<sequence>MLTKTQGIDIKLGIFFLWLVLIFTVANRWTPFAKNLLVVVVFLLFSFINFLMEENRGIFKKRRNNLLFELLLVFLLFLVTLYVR</sequence>
<dbReference type="EMBL" id="JAFREM010000004">
    <property type="protein sequence ID" value="MBO1304991.1"/>
    <property type="molecule type" value="Genomic_DNA"/>
</dbReference>
<feature type="transmembrane region" description="Helical" evidence="1">
    <location>
        <begin position="64"/>
        <end position="83"/>
    </location>
</feature>
<proteinExistence type="predicted"/>